<keyword evidence="3" id="KW-1185">Reference proteome</keyword>
<dbReference type="InterPro" id="IPR008554">
    <property type="entry name" value="Glutaredoxin-like"/>
</dbReference>
<dbReference type="Proteomes" id="UP000216300">
    <property type="component" value="Unassembled WGS sequence"/>
</dbReference>
<sequence length="87" mass="10217">MTADARERVRVEVLVRPDCHLCTEALVVIEEVCRDLRVAWRTVDIDTEVSEEIRSRHTDEVPVTFVDGVQHDYWRVDPERLRTALSR</sequence>
<dbReference type="EMBL" id="NMVJ01000001">
    <property type="protein sequence ID" value="OYN92546.1"/>
    <property type="molecule type" value="Genomic_DNA"/>
</dbReference>
<dbReference type="Gene3D" id="3.40.30.10">
    <property type="entry name" value="Glutaredoxin"/>
    <property type="match status" value="1"/>
</dbReference>
<dbReference type="RefSeq" id="WP_094451724.1">
    <property type="nucleotide sequence ID" value="NZ_NMVI01000027.1"/>
</dbReference>
<evidence type="ECO:0000313" key="2">
    <source>
        <dbReference type="EMBL" id="OYN92546.1"/>
    </source>
</evidence>
<dbReference type="EMBL" id="NMVI01000027">
    <property type="protein sequence ID" value="OYN84662.1"/>
    <property type="molecule type" value="Genomic_DNA"/>
</dbReference>
<dbReference type="InterPro" id="IPR036249">
    <property type="entry name" value="Thioredoxin-like_sf"/>
</dbReference>
<dbReference type="OrthoDB" id="8779161at2"/>
<dbReference type="SUPFAM" id="SSF52833">
    <property type="entry name" value="Thioredoxin-like"/>
    <property type="match status" value="1"/>
</dbReference>
<accession>A0A255EM10</accession>
<gene>
    <name evidence="2" type="ORF">CGZ91_03435</name>
    <name evidence="1" type="ORF">CGZ92_12595</name>
</gene>
<dbReference type="Pfam" id="PF05768">
    <property type="entry name" value="Glrx-like"/>
    <property type="match status" value="1"/>
</dbReference>
<comment type="caution">
    <text evidence="1">The sequence shown here is derived from an EMBL/GenBank/DDBJ whole genome shotgun (WGS) entry which is preliminary data.</text>
</comment>
<evidence type="ECO:0000313" key="4">
    <source>
        <dbReference type="Proteomes" id="UP000216533"/>
    </source>
</evidence>
<accession>A0A255E5J7</accession>
<dbReference type="AlphaFoldDB" id="A0A255E5J7"/>
<protein>
    <submittedName>
        <fullName evidence="1">NrdH-redoxin</fullName>
    </submittedName>
</protein>
<evidence type="ECO:0000313" key="3">
    <source>
        <dbReference type="Proteomes" id="UP000216300"/>
    </source>
</evidence>
<name>A0A255E5J7_9ACTN</name>
<organism evidence="1 4">
    <name type="scientific">Parenemella sanctibonifatiensis</name>
    <dbReference type="NCBI Taxonomy" id="2016505"/>
    <lineage>
        <taxon>Bacteria</taxon>
        <taxon>Bacillati</taxon>
        <taxon>Actinomycetota</taxon>
        <taxon>Actinomycetes</taxon>
        <taxon>Propionibacteriales</taxon>
        <taxon>Propionibacteriaceae</taxon>
        <taxon>Parenemella</taxon>
    </lineage>
</organism>
<evidence type="ECO:0000313" key="1">
    <source>
        <dbReference type="EMBL" id="OYN84662.1"/>
    </source>
</evidence>
<proteinExistence type="predicted"/>
<reference evidence="3 4" key="1">
    <citation type="submission" date="2017-07" db="EMBL/GenBank/DDBJ databases">
        <title>Draft whole genome sequences of clinical Proprionibacteriaceae strains.</title>
        <authorList>
            <person name="Bernier A.-M."/>
            <person name="Bernard K."/>
            <person name="Domingo M.-C."/>
        </authorList>
    </citation>
    <scope>NUCLEOTIDE SEQUENCE [LARGE SCALE GENOMIC DNA]</scope>
    <source>
        <strain evidence="2 3">NML 150081</strain>
        <strain evidence="1 4">NML 160184</strain>
    </source>
</reference>
<dbReference type="Proteomes" id="UP000216533">
    <property type="component" value="Unassembled WGS sequence"/>
</dbReference>